<dbReference type="SFLD" id="SFLDS00019">
    <property type="entry name" value="Glutathione_Transferase_(cytos"/>
    <property type="match status" value="1"/>
</dbReference>
<dbReference type="InterPro" id="IPR036282">
    <property type="entry name" value="Glutathione-S-Trfase_C_sf"/>
</dbReference>
<dbReference type="SUPFAM" id="SSF47616">
    <property type="entry name" value="GST C-terminal domain-like"/>
    <property type="match status" value="1"/>
</dbReference>
<dbReference type="SFLD" id="SFLDG00358">
    <property type="entry name" value="Main_(cytGST)"/>
    <property type="match status" value="1"/>
</dbReference>
<dbReference type="Pfam" id="PF02798">
    <property type="entry name" value="GST_N"/>
    <property type="match status" value="1"/>
</dbReference>
<gene>
    <name evidence="4" type="ORF">LNKW23_41970</name>
</gene>
<dbReference type="Pfam" id="PF00043">
    <property type="entry name" value="GST_C"/>
    <property type="match status" value="1"/>
</dbReference>
<dbReference type="Gene3D" id="1.20.1050.10">
    <property type="match status" value="1"/>
</dbReference>
<evidence type="ECO:0000256" key="1">
    <source>
        <dbReference type="RuleBase" id="RU003494"/>
    </source>
</evidence>
<dbReference type="PROSITE" id="PS50404">
    <property type="entry name" value="GST_NTER"/>
    <property type="match status" value="1"/>
</dbReference>
<keyword evidence="5" id="KW-1185">Reference proteome</keyword>
<dbReference type="PROSITE" id="PS50405">
    <property type="entry name" value="GST_CTER"/>
    <property type="match status" value="1"/>
</dbReference>
<dbReference type="Proteomes" id="UP001239909">
    <property type="component" value="Unassembled WGS sequence"/>
</dbReference>
<dbReference type="InterPro" id="IPR036249">
    <property type="entry name" value="Thioredoxin-like_sf"/>
</dbReference>
<dbReference type="SUPFAM" id="SSF52833">
    <property type="entry name" value="Thioredoxin-like"/>
    <property type="match status" value="1"/>
</dbReference>
<feature type="domain" description="GST N-terminal" evidence="2">
    <location>
        <begin position="4"/>
        <end position="86"/>
    </location>
</feature>
<comment type="caution">
    <text evidence="4">The sequence shown here is derived from an EMBL/GenBank/DDBJ whole genome shotgun (WGS) entry which is preliminary data.</text>
</comment>
<dbReference type="CDD" id="cd03051">
    <property type="entry name" value="GST_N_GTT2_like"/>
    <property type="match status" value="1"/>
</dbReference>
<comment type="similarity">
    <text evidence="1">Belongs to the GST superfamily.</text>
</comment>
<dbReference type="Gene3D" id="3.40.30.10">
    <property type="entry name" value="Glutaredoxin"/>
    <property type="match status" value="1"/>
</dbReference>
<feature type="domain" description="GST C-terminal" evidence="3">
    <location>
        <begin position="91"/>
        <end position="212"/>
    </location>
</feature>
<dbReference type="PANTHER" id="PTHR44051:SF8">
    <property type="entry name" value="GLUTATHIONE S-TRANSFERASE GSTA"/>
    <property type="match status" value="1"/>
</dbReference>
<evidence type="ECO:0000313" key="4">
    <source>
        <dbReference type="EMBL" id="GMG84981.1"/>
    </source>
</evidence>
<dbReference type="InterPro" id="IPR040079">
    <property type="entry name" value="Glutathione_S-Trfase"/>
</dbReference>
<dbReference type="RefSeq" id="WP_285674179.1">
    <property type="nucleotide sequence ID" value="NZ_BSYI01000048.1"/>
</dbReference>
<dbReference type="InterPro" id="IPR004046">
    <property type="entry name" value="GST_C"/>
</dbReference>
<evidence type="ECO:0000313" key="5">
    <source>
        <dbReference type="Proteomes" id="UP001239909"/>
    </source>
</evidence>
<name>A0ABQ6LSC7_9RHOB</name>
<evidence type="ECO:0000259" key="3">
    <source>
        <dbReference type="PROSITE" id="PS50405"/>
    </source>
</evidence>
<protein>
    <submittedName>
        <fullName evidence="4">Glutathione S-transferase</fullName>
    </submittedName>
</protein>
<dbReference type="InterPro" id="IPR034345">
    <property type="entry name" value="Gtt2-like_N"/>
</dbReference>
<evidence type="ECO:0000259" key="2">
    <source>
        <dbReference type="PROSITE" id="PS50404"/>
    </source>
</evidence>
<sequence>MLPKPVLLYDQPLAPNPMRLNLFLAEKGIEIERIPVDLMAGAHKSPDYLARVGAPQVPALELEDGTVITETQAIARYLEALHPEPNLLGRGPLEAALIEMWQRRAEFGLFAAVGHSFRHSNPKMAVLEQQCPDWAEVNRGRIDGHLAALDRRLEGRDWIAADRLTMADITAYVAANFRRIIRHEMPGGLDNLAAWMARIAARPATAALETKR</sequence>
<accession>A0ABQ6LSC7</accession>
<proteinExistence type="inferred from homology"/>
<dbReference type="InterPro" id="IPR004045">
    <property type="entry name" value="Glutathione_S-Trfase_N"/>
</dbReference>
<dbReference type="InterPro" id="IPR010987">
    <property type="entry name" value="Glutathione-S-Trfase_C-like"/>
</dbReference>
<dbReference type="EMBL" id="BSYI01000048">
    <property type="protein sequence ID" value="GMG84981.1"/>
    <property type="molecule type" value="Genomic_DNA"/>
</dbReference>
<reference evidence="4 5" key="1">
    <citation type="submission" date="2023-04" db="EMBL/GenBank/DDBJ databases">
        <title>Marinoamorphus aggregata gen. nov., sp. Nov., isolate from tissue of brittle star Ophioplocus japonicus.</title>
        <authorList>
            <person name="Kawano K."/>
            <person name="Sawayama S."/>
            <person name="Nakagawa S."/>
        </authorList>
    </citation>
    <scope>NUCLEOTIDE SEQUENCE [LARGE SCALE GENOMIC DNA]</scope>
    <source>
        <strain evidence="4 5">NKW23</strain>
    </source>
</reference>
<organism evidence="4 5">
    <name type="scientific">Paralimibaculum aggregatum</name>
    <dbReference type="NCBI Taxonomy" id="3036245"/>
    <lineage>
        <taxon>Bacteria</taxon>
        <taxon>Pseudomonadati</taxon>
        <taxon>Pseudomonadota</taxon>
        <taxon>Alphaproteobacteria</taxon>
        <taxon>Rhodobacterales</taxon>
        <taxon>Paracoccaceae</taxon>
        <taxon>Paralimibaculum</taxon>
    </lineage>
</organism>
<dbReference type="PANTHER" id="PTHR44051">
    <property type="entry name" value="GLUTATHIONE S-TRANSFERASE-RELATED"/>
    <property type="match status" value="1"/>
</dbReference>